<comment type="function">
    <text evidence="4">Has a role in nuclear-cytoplasmic transport of proteins and mRNAs.</text>
</comment>
<dbReference type="InterPro" id="IPR032710">
    <property type="entry name" value="NTF2-like_dom_sf"/>
</dbReference>
<comment type="function">
    <text evidence="3">Facilitates protein transport into the nucleus. Could be part of a multicomponent system of cytosolic factors that assemble at the pore complex during nuclear import.</text>
</comment>
<accession>A0A1Y1YY96</accession>
<dbReference type="STRING" id="1231657.A0A1Y1YY96"/>
<dbReference type="EMBL" id="MCFA01000152">
    <property type="protein sequence ID" value="ORY02949.1"/>
    <property type="molecule type" value="Genomic_DNA"/>
</dbReference>
<dbReference type="InterPro" id="IPR002075">
    <property type="entry name" value="NTF2_dom"/>
</dbReference>
<sequence>MAEFEAIAKQFVEFYYKTFDENRANLAALYRDDSMLTFEATGILGTAAIIEKLQNLPFQQVQHRTDTIDSQPSADNGIMVMVTGALMVEGSDRPMSYTQAFQLKMDGGSWYVFNDIFRLVYPAA</sequence>
<dbReference type="Pfam" id="PF02136">
    <property type="entry name" value="NTF2"/>
    <property type="match status" value="1"/>
</dbReference>
<dbReference type="OrthoDB" id="6507044at2759"/>
<keyword evidence="7" id="KW-1185">Reference proteome</keyword>
<dbReference type="GO" id="GO:0005737">
    <property type="term" value="C:cytoplasm"/>
    <property type="evidence" value="ECO:0007669"/>
    <property type="project" value="UniProtKB-SubCell"/>
</dbReference>
<keyword evidence="4" id="KW-0539">Nucleus</keyword>
<dbReference type="FunFam" id="3.10.450.50:FF:000005">
    <property type="entry name" value="Nuclear transport factor 2"/>
    <property type="match status" value="1"/>
</dbReference>
<dbReference type="GO" id="GO:0006606">
    <property type="term" value="P:protein import into nucleus"/>
    <property type="evidence" value="ECO:0007669"/>
    <property type="project" value="UniProtKB-ARBA"/>
</dbReference>
<dbReference type="CDD" id="cd00780">
    <property type="entry name" value="NTF2"/>
    <property type="match status" value="1"/>
</dbReference>
<dbReference type="PROSITE" id="PS50177">
    <property type="entry name" value="NTF2_DOMAIN"/>
    <property type="match status" value="1"/>
</dbReference>
<keyword evidence="1 4" id="KW-0963">Cytoplasm</keyword>
<organism evidence="6 7">
    <name type="scientific">Clohesyomyces aquaticus</name>
    <dbReference type="NCBI Taxonomy" id="1231657"/>
    <lineage>
        <taxon>Eukaryota</taxon>
        <taxon>Fungi</taxon>
        <taxon>Dikarya</taxon>
        <taxon>Ascomycota</taxon>
        <taxon>Pezizomycotina</taxon>
        <taxon>Dothideomycetes</taxon>
        <taxon>Pleosporomycetidae</taxon>
        <taxon>Pleosporales</taxon>
        <taxon>Lindgomycetaceae</taxon>
        <taxon>Clohesyomyces</taxon>
    </lineage>
</organism>
<keyword evidence="4" id="KW-0653">Protein transport</keyword>
<keyword evidence="4" id="KW-0813">Transport</keyword>
<dbReference type="PANTHER" id="PTHR12612">
    <property type="entry name" value="NUCLEAR TRANSPORT FACTOR 2"/>
    <property type="match status" value="1"/>
</dbReference>
<evidence type="ECO:0000256" key="1">
    <source>
        <dbReference type="ARBA" id="ARBA00022490"/>
    </source>
</evidence>
<comment type="caution">
    <text evidence="6">The sequence shown here is derived from an EMBL/GenBank/DDBJ whole genome shotgun (WGS) entry which is preliminary data.</text>
</comment>
<dbReference type="Gene3D" id="3.10.450.50">
    <property type="match status" value="1"/>
</dbReference>
<evidence type="ECO:0000256" key="2">
    <source>
        <dbReference type="ARBA" id="ARBA00026247"/>
    </source>
</evidence>
<evidence type="ECO:0000256" key="3">
    <source>
        <dbReference type="ARBA" id="ARBA00053082"/>
    </source>
</evidence>
<dbReference type="Proteomes" id="UP000193144">
    <property type="component" value="Unassembled WGS sequence"/>
</dbReference>
<gene>
    <name evidence="6" type="ORF">BCR34DRAFT_573894</name>
</gene>
<dbReference type="InterPro" id="IPR018222">
    <property type="entry name" value="Nuclear_transport_factor_2_euk"/>
</dbReference>
<protein>
    <recommendedName>
        <fullName evidence="2 4">Nuclear transport factor 2</fullName>
        <shortName evidence="4">NTF-2</shortName>
    </recommendedName>
</protein>
<comment type="subcellular location">
    <subcellularLocation>
        <location evidence="4">Cytoplasm</location>
    </subcellularLocation>
    <subcellularLocation>
        <location evidence="4">Nucleus</location>
    </subcellularLocation>
</comment>
<reference evidence="6 7" key="1">
    <citation type="submission" date="2016-07" db="EMBL/GenBank/DDBJ databases">
        <title>Pervasive Adenine N6-methylation of Active Genes in Fungi.</title>
        <authorList>
            <consortium name="DOE Joint Genome Institute"/>
            <person name="Mondo S.J."/>
            <person name="Dannebaum R.O."/>
            <person name="Kuo R.C."/>
            <person name="Labutti K."/>
            <person name="Haridas S."/>
            <person name="Kuo A."/>
            <person name="Salamov A."/>
            <person name="Ahrendt S.R."/>
            <person name="Lipzen A."/>
            <person name="Sullivan W."/>
            <person name="Andreopoulos W.B."/>
            <person name="Clum A."/>
            <person name="Lindquist E."/>
            <person name="Daum C."/>
            <person name="Ramamoorthy G.K."/>
            <person name="Gryganskyi A."/>
            <person name="Culley D."/>
            <person name="Magnuson J.K."/>
            <person name="James T.Y."/>
            <person name="O'Malley M.A."/>
            <person name="Stajich J.E."/>
            <person name="Spatafora J.W."/>
            <person name="Visel A."/>
            <person name="Grigoriev I.V."/>
        </authorList>
    </citation>
    <scope>NUCLEOTIDE SEQUENCE [LARGE SCALE GENOMIC DNA]</scope>
    <source>
        <strain evidence="6 7">CBS 115471</strain>
    </source>
</reference>
<feature type="domain" description="NTF2" evidence="5">
    <location>
        <begin position="7"/>
        <end position="119"/>
    </location>
</feature>
<name>A0A1Y1YY96_9PLEO</name>
<dbReference type="GO" id="GO:0051028">
    <property type="term" value="P:mRNA transport"/>
    <property type="evidence" value="ECO:0007669"/>
    <property type="project" value="UniProtKB-UniRule"/>
</dbReference>
<dbReference type="GO" id="GO:0005635">
    <property type="term" value="C:nuclear envelope"/>
    <property type="evidence" value="ECO:0007669"/>
    <property type="project" value="UniProtKB-ARBA"/>
</dbReference>
<dbReference type="InterPro" id="IPR045875">
    <property type="entry name" value="NTF2"/>
</dbReference>
<proteinExistence type="predicted"/>
<evidence type="ECO:0000256" key="4">
    <source>
        <dbReference type="RuleBase" id="RU369002"/>
    </source>
</evidence>
<dbReference type="SUPFAM" id="SSF54427">
    <property type="entry name" value="NTF2-like"/>
    <property type="match status" value="1"/>
</dbReference>
<evidence type="ECO:0000313" key="6">
    <source>
        <dbReference type="EMBL" id="ORY02949.1"/>
    </source>
</evidence>
<dbReference type="AlphaFoldDB" id="A0A1Y1YY96"/>
<evidence type="ECO:0000259" key="5">
    <source>
        <dbReference type="PROSITE" id="PS50177"/>
    </source>
</evidence>
<evidence type="ECO:0000313" key="7">
    <source>
        <dbReference type="Proteomes" id="UP000193144"/>
    </source>
</evidence>